<gene>
    <name evidence="5" type="ORF">ETP43_06180</name>
</gene>
<dbReference type="Pfam" id="PF12833">
    <property type="entry name" value="HTH_18"/>
    <property type="match status" value="1"/>
</dbReference>
<proteinExistence type="predicted"/>
<dbReference type="PANTHER" id="PTHR43280">
    <property type="entry name" value="ARAC-FAMILY TRANSCRIPTIONAL REGULATOR"/>
    <property type="match status" value="1"/>
</dbReference>
<name>A0A4Q1RGX2_9FIRM</name>
<dbReference type="InterPro" id="IPR037923">
    <property type="entry name" value="HTH-like"/>
</dbReference>
<dbReference type="InterPro" id="IPR009057">
    <property type="entry name" value="Homeodomain-like_sf"/>
</dbReference>
<sequence length="273" mass="32266">MESRYYETIHETGHLQVRFEPVFSPAGVFPAHWHEYVEILYIKEGLLSAIVQAAEYTLHANDLLIVNSGDLHMTRTSGCDYLILQVSDRQLRSYLPDFDRLRFDTIIHLDRSPENAPLLSCLLAMETYFQEQMPHYELLFTSRLYEFLYLLCRDHSTEGSSDFSMENNRDRQRITKVMKWIRTNYREPLTLDQASGSLAVSREYFCRLFKKYTGQTFLEYLNDVRTMQLAKELIQSDDTITVLMEKHGLTNYKVFLRTFHKLYGMSPQKYRTS</sequence>
<evidence type="ECO:0000256" key="1">
    <source>
        <dbReference type="ARBA" id="ARBA00023015"/>
    </source>
</evidence>
<dbReference type="Gene3D" id="2.60.120.10">
    <property type="entry name" value="Jelly Rolls"/>
    <property type="match status" value="1"/>
</dbReference>
<reference evidence="5 6" key="1">
    <citation type="submission" date="2019-01" db="EMBL/GenBank/DDBJ databases">
        <title>Blautia sp. nov. KGMB01111 isolated human feces.</title>
        <authorList>
            <person name="Park J.-E."/>
            <person name="Kim J.-S."/>
            <person name="Park S.-H."/>
        </authorList>
    </citation>
    <scope>NUCLEOTIDE SEQUENCE [LARGE SCALE GENOMIC DNA]</scope>
    <source>
        <strain evidence="5 6">KGMB01111</strain>
    </source>
</reference>
<dbReference type="RefSeq" id="WP_117525797.1">
    <property type="nucleotide sequence ID" value="NZ_SDKC01000001.1"/>
</dbReference>
<dbReference type="Gene3D" id="1.10.10.60">
    <property type="entry name" value="Homeodomain-like"/>
    <property type="match status" value="2"/>
</dbReference>
<dbReference type="GO" id="GO:0003700">
    <property type="term" value="F:DNA-binding transcription factor activity"/>
    <property type="evidence" value="ECO:0007669"/>
    <property type="project" value="InterPro"/>
</dbReference>
<keyword evidence="6" id="KW-1185">Reference proteome</keyword>
<dbReference type="EMBL" id="SDKC01000001">
    <property type="protein sequence ID" value="RXS74849.1"/>
    <property type="molecule type" value="Genomic_DNA"/>
</dbReference>
<dbReference type="SUPFAM" id="SSF46689">
    <property type="entry name" value="Homeodomain-like"/>
    <property type="match status" value="2"/>
</dbReference>
<organism evidence="5 6">
    <name type="scientific">Blautia faecicola</name>
    <dbReference type="NCBI Taxonomy" id="2509240"/>
    <lineage>
        <taxon>Bacteria</taxon>
        <taxon>Bacillati</taxon>
        <taxon>Bacillota</taxon>
        <taxon>Clostridia</taxon>
        <taxon>Lachnospirales</taxon>
        <taxon>Lachnospiraceae</taxon>
        <taxon>Blautia</taxon>
    </lineage>
</organism>
<evidence type="ECO:0000256" key="2">
    <source>
        <dbReference type="ARBA" id="ARBA00023125"/>
    </source>
</evidence>
<evidence type="ECO:0000259" key="4">
    <source>
        <dbReference type="PROSITE" id="PS01124"/>
    </source>
</evidence>
<keyword evidence="2" id="KW-0238">DNA-binding</keyword>
<dbReference type="GO" id="GO:0043565">
    <property type="term" value="F:sequence-specific DNA binding"/>
    <property type="evidence" value="ECO:0007669"/>
    <property type="project" value="InterPro"/>
</dbReference>
<dbReference type="PROSITE" id="PS01124">
    <property type="entry name" value="HTH_ARAC_FAMILY_2"/>
    <property type="match status" value="1"/>
</dbReference>
<dbReference type="AlphaFoldDB" id="A0A4Q1RGX2"/>
<keyword evidence="1" id="KW-0805">Transcription regulation</keyword>
<evidence type="ECO:0000256" key="3">
    <source>
        <dbReference type="ARBA" id="ARBA00023163"/>
    </source>
</evidence>
<keyword evidence="3" id="KW-0804">Transcription</keyword>
<evidence type="ECO:0000313" key="5">
    <source>
        <dbReference type="EMBL" id="RXS74849.1"/>
    </source>
</evidence>
<dbReference type="PANTHER" id="PTHR43280:SF2">
    <property type="entry name" value="HTH-TYPE TRANSCRIPTIONAL REGULATOR EXSA"/>
    <property type="match status" value="1"/>
</dbReference>
<dbReference type="SUPFAM" id="SSF51215">
    <property type="entry name" value="Regulatory protein AraC"/>
    <property type="match status" value="1"/>
</dbReference>
<protein>
    <submittedName>
        <fullName evidence="5">AraC family transcriptional regulator</fullName>
    </submittedName>
</protein>
<comment type="caution">
    <text evidence="5">The sequence shown here is derived from an EMBL/GenBank/DDBJ whole genome shotgun (WGS) entry which is preliminary data.</text>
</comment>
<dbReference type="InterPro" id="IPR018060">
    <property type="entry name" value="HTH_AraC"/>
</dbReference>
<dbReference type="OrthoDB" id="2112176at2"/>
<dbReference type="InterPro" id="IPR003313">
    <property type="entry name" value="AraC-bd"/>
</dbReference>
<evidence type="ECO:0000313" key="6">
    <source>
        <dbReference type="Proteomes" id="UP000290106"/>
    </source>
</evidence>
<dbReference type="Pfam" id="PF02311">
    <property type="entry name" value="AraC_binding"/>
    <property type="match status" value="1"/>
</dbReference>
<feature type="domain" description="HTH araC/xylS-type" evidence="4">
    <location>
        <begin position="175"/>
        <end position="273"/>
    </location>
</feature>
<dbReference type="InterPro" id="IPR014710">
    <property type="entry name" value="RmlC-like_jellyroll"/>
</dbReference>
<accession>A0A4Q1RGX2</accession>
<dbReference type="SMART" id="SM00342">
    <property type="entry name" value="HTH_ARAC"/>
    <property type="match status" value="1"/>
</dbReference>
<dbReference type="Proteomes" id="UP000290106">
    <property type="component" value="Unassembled WGS sequence"/>
</dbReference>